<keyword evidence="3" id="KW-1185">Reference proteome</keyword>
<evidence type="ECO:0000313" key="3">
    <source>
        <dbReference type="Proteomes" id="UP000215914"/>
    </source>
</evidence>
<dbReference type="AlphaFoldDB" id="A0A251TSJ5"/>
<proteinExistence type="predicted"/>
<dbReference type="EMBL" id="CM007898">
    <property type="protein sequence ID" value="OTG14097.1"/>
    <property type="molecule type" value="Genomic_DNA"/>
</dbReference>
<organism evidence="2 3">
    <name type="scientific">Helianthus annuus</name>
    <name type="common">Common sunflower</name>
    <dbReference type="NCBI Taxonomy" id="4232"/>
    <lineage>
        <taxon>Eukaryota</taxon>
        <taxon>Viridiplantae</taxon>
        <taxon>Streptophyta</taxon>
        <taxon>Embryophyta</taxon>
        <taxon>Tracheophyta</taxon>
        <taxon>Spermatophyta</taxon>
        <taxon>Magnoliopsida</taxon>
        <taxon>eudicotyledons</taxon>
        <taxon>Gunneridae</taxon>
        <taxon>Pentapetalae</taxon>
        <taxon>asterids</taxon>
        <taxon>campanulids</taxon>
        <taxon>Asterales</taxon>
        <taxon>Asteraceae</taxon>
        <taxon>Asteroideae</taxon>
        <taxon>Heliantheae alliance</taxon>
        <taxon>Heliantheae</taxon>
        <taxon>Helianthus</taxon>
    </lineage>
</organism>
<reference evidence="2" key="2">
    <citation type="submission" date="2017-02" db="EMBL/GenBank/DDBJ databases">
        <title>Sunflower complete genome.</title>
        <authorList>
            <person name="Langlade N."/>
            <person name="Munos S."/>
        </authorList>
    </citation>
    <scope>NUCLEOTIDE SEQUENCE [LARGE SCALE GENOMIC DNA]</scope>
    <source>
        <tissue evidence="2">Leaves</tissue>
    </source>
</reference>
<name>A0A251TSJ5_HELAN</name>
<dbReference type="InParanoid" id="A0A251TSJ5"/>
<accession>A0A251TSJ5</accession>
<gene>
    <name evidence="2" type="ORF">HannXRQ_Chr09g0245591</name>
    <name evidence="1" type="ORF">HanXRQr2_Chr09g0373021</name>
</gene>
<sequence>MGRRTESWLAQQWSSPTFTTSPNHSCYISEFLVSVYSVYFHSFHIIFATYLDPKDLIRADAVLVEEADLIQSKLLYPLTTM</sequence>
<dbReference type="Proteomes" id="UP000215914">
    <property type="component" value="Chromosome 9"/>
</dbReference>
<evidence type="ECO:0000313" key="2">
    <source>
        <dbReference type="EMBL" id="OTG14097.1"/>
    </source>
</evidence>
<dbReference type="EMBL" id="MNCJ02000324">
    <property type="protein sequence ID" value="KAF5789587.1"/>
    <property type="molecule type" value="Genomic_DNA"/>
</dbReference>
<reference evidence="1" key="3">
    <citation type="submission" date="2020-06" db="EMBL/GenBank/DDBJ databases">
        <title>Helianthus annuus Genome sequencing and assembly Release 2.</title>
        <authorList>
            <person name="Gouzy J."/>
            <person name="Langlade N."/>
            <person name="Munos S."/>
        </authorList>
    </citation>
    <scope>NUCLEOTIDE SEQUENCE</scope>
    <source>
        <tissue evidence="1">Leaves</tissue>
    </source>
</reference>
<reference evidence="1 3" key="1">
    <citation type="journal article" date="2017" name="Nature">
        <title>The sunflower genome provides insights into oil metabolism, flowering and Asterid evolution.</title>
        <authorList>
            <person name="Badouin H."/>
            <person name="Gouzy J."/>
            <person name="Grassa C.J."/>
            <person name="Murat F."/>
            <person name="Staton S.E."/>
            <person name="Cottret L."/>
            <person name="Lelandais-Briere C."/>
            <person name="Owens G.L."/>
            <person name="Carrere S."/>
            <person name="Mayjonade B."/>
            <person name="Legrand L."/>
            <person name="Gill N."/>
            <person name="Kane N.C."/>
            <person name="Bowers J.E."/>
            <person name="Hubner S."/>
            <person name="Bellec A."/>
            <person name="Berard A."/>
            <person name="Berges H."/>
            <person name="Blanchet N."/>
            <person name="Boniface M.C."/>
            <person name="Brunel D."/>
            <person name="Catrice O."/>
            <person name="Chaidir N."/>
            <person name="Claudel C."/>
            <person name="Donnadieu C."/>
            <person name="Faraut T."/>
            <person name="Fievet G."/>
            <person name="Helmstetter N."/>
            <person name="King M."/>
            <person name="Knapp S.J."/>
            <person name="Lai Z."/>
            <person name="Le Paslier M.C."/>
            <person name="Lippi Y."/>
            <person name="Lorenzon L."/>
            <person name="Mandel J.R."/>
            <person name="Marage G."/>
            <person name="Marchand G."/>
            <person name="Marquand E."/>
            <person name="Bret-Mestries E."/>
            <person name="Morien E."/>
            <person name="Nambeesan S."/>
            <person name="Nguyen T."/>
            <person name="Pegot-Espagnet P."/>
            <person name="Pouilly N."/>
            <person name="Raftis F."/>
            <person name="Sallet E."/>
            <person name="Schiex T."/>
            <person name="Thomas J."/>
            <person name="Vandecasteele C."/>
            <person name="Vares D."/>
            <person name="Vear F."/>
            <person name="Vautrin S."/>
            <person name="Crespi M."/>
            <person name="Mangin B."/>
            <person name="Burke J.M."/>
            <person name="Salse J."/>
            <person name="Munos S."/>
            <person name="Vincourt P."/>
            <person name="Rieseberg L.H."/>
            <person name="Langlade N.B."/>
        </authorList>
    </citation>
    <scope>NUCLEOTIDE SEQUENCE [LARGE SCALE GENOMIC DNA]</scope>
    <source>
        <strain evidence="3">cv. SF193</strain>
        <tissue evidence="1">Leaves</tissue>
    </source>
</reference>
<evidence type="ECO:0000313" key="1">
    <source>
        <dbReference type="EMBL" id="KAF5789587.1"/>
    </source>
</evidence>
<protein>
    <submittedName>
        <fullName evidence="2">Uncharacterized protein</fullName>
    </submittedName>
</protein>
<dbReference type="Gramene" id="mRNA:HanXRQr2_Chr09g0373021">
    <property type="protein sequence ID" value="mRNA:HanXRQr2_Chr09g0373021"/>
    <property type="gene ID" value="HanXRQr2_Chr09g0373021"/>
</dbReference>